<sequence>MFKQQVKILNHQSSSYEASKALYNYSGSFNCESTIDALQFEKEDDKQCQNNKVEHGSNEGFIDTFLVINLTNDIQRIFDLLKRSTTLAYRAEYWPKLYETARYCWNVTASISNLLCTLSAWCNKSNIRRQTEVKLEGKLKALCKTVRKTGNTENVKCSTHTQLSGTSVQEIMDYLKQYTNRRALANVAWSCWFMLVDNMIDHIQALLNNNDNISHHENISRKTVKSADGFHENCFKFWQPEETNKEYDIDWNWLHKFILKGLEILCRASKWEHLIHLGLKVVGILGKRWTPSVLPLVIFGQIQILKRLKKEENLPVESDALSRNIKPWHLDFTNPLIRSQMQLYSAWYHFNILPLEQNPSSRVTSPGTFNNDKELLQSAFVMSLTPKEYTELMISLKPSKVLQITGKMILKLIQLK</sequence>
<accession>A0AA85K0H9</accession>
<dbReference type="PANTHER" id="PTHR33487:SF1">
    <property type="entry name" value="CILIA- AND FLAGELLA-ASSOCIATED PROTEIN 54"/>
    <property type="match status" value="1"/>
</dbReference>
<protein>
    <submittedName>
        <fullName evidence="2">Uncharacterized protein</fullName>
    </submittedName>
</protein>
<reference evidence="2" key="2">
    <citation type="submission" date="2023-11" db="UniProtKB">
        <authorList>
            <consortium name="WormBaseParasite"/>
        </authorList>
    </citation>
    <scope>IDENTIFICATION</scope>
</reference>
<dbReference type="GO" id="GO:0060271">
    <property type="term" value="P:cilium assembly"/>
    <property type="evidence" value="ECO:0007669"/>
    <property type="project" value="TreeGrafter"/>
</dbReference>
<reference evidence="1" key="1">
    <citation type="submission" date="2022-06" db="EMBL/GenBank/DDBJ databases">
        <authorList>
            <person name="Berger JAMES D."/>
            <person name="Berger JAMES D."/>
        </authorList>
    </citation>
    <scope>NUCLEOTIDE SEQUENCE [LARGE SCALE GENOMIC DNA]</scope>
</reference>
<organism evidence="1 2">
    <name type="scientific">Trichobilharzia regenti</name>
    <name type="common">Nasal bird schistosome</name>
    <dbReference type="NCBI Taxonomy" id="157069"/>
    <lineage>
        <taxon>Eukaryota</taxon>
        <taxon>Metazoa</taxon>
        <taxon>Spiralia</taxon>
        <taxon>Lophotrochozoa</taxon>
        <taxon>Platyhelminthes</taxon>
        <taxon>Trematoda</taxon>
        <taxon>Digenea</taxon>
        <taxon>Strigeidida</taxon>
        <taxon>Schistosomatoidea</taxon>
        <taxon>Schistosomatidae</taxon>
        <taxon>Trichobilharzia</taxon>
    </lineage>
</organism>
<dbReference type="PANTHER" id="PTHR33487">
    <property type="entry name" value="CILIA- AND FLAGELLA-ASSOCIATED PROTEIN 54"/>
    <property type="match status" value="1"/>
</dbReference>
<dbReference type="AlphaFoldDB" id="A0AA85K0H9"/>
<evidence type="ECO:0000313" key="2">
    <source>
        <dbReference type="WBParaSite" id="TREG1_53330.1"/>
    </source>
</evidence>
<evidence type="ECO:0000313" key="1">
    <source>
        <dbReference type="Proteomes" id="UP000050795"/>
    </source>
</evidence>
<dbReference type="Proteomes" id="UP000050795">
    <property type="component" value="Unassembled WGS sequence"/>
</dbReference>
<name>A0AA85K0H9_TRIRE</name>
<proteinExistence type="predicted"/>
<keyword evidence="1" id="KW-1185">Reference proteome</keyword>
<dbReference type="WBParaSite" id="TREG1_53330.1">
    <property type="protein sequence ID" value="TREG1_53330.1"/>
    <property type="gene ID" value="TREG1_53330"/>
</dbReference>